<dbReference type="Gene3D" id="3.20.20.80">
    <property type="entry name" value="Glycosidases"/>
    <property type="match status" value="1"/>
</dbReference>
<evidence type="ECO:0000313" key="5">
    <source>
        <dbReference type="Proteomes" id="UP001321047"/>
    </source>
</evidence>
<dbReference type="InterPro" id="IPR014756">
    <property type="entry name" value="Ig_E-set"/>
</dbReference>
<reference evidence="4 5" key="1">
    <citation type="submission" date="2022-09" db="EMBL/GenBank/DDBJ databases">
        <title>Enrichment on poylsaccharides allowed isolation of novel metabolic and taxonomic groups of Haloarchaea.</title>
        <authorList>
            <person name="Sorokin D.Y."/>
            <person name="Elcheninov A.G."/>
            <person name="Khizhniak T.V."/>
            <person name="Kolganova T.V."/>
            <person name="Kublanov I.V."/>
        </authorList>
    </citation>
    <scope>NUCLEOTIDE SEQUENCE [LARGE SCALE GENOMIC DNA]</scope>
    <source>
        <strain evidence="4 5">AArc-curdl1</strain>
    </source>
</reference>
<dbReference type="RefSeq" id="WP_342805144.1">
    <property type="nucleotide sequence ID" value="NZ_JAOPJZ010000001.1"/>
</dbReference>
<dbReference type="InterPro" id="IPR017853">
    <property type="entry name" value="GH"/>
</dbReference>
<dbReference type="Gene3D" id="2.60.40.10">
    <property type="entry name" value="Immunoglobulins"/>
    <property type="match status" value="1"/>
</dbReference>
<dbReference type="InterPro" id="IPR006047">
    <property type="entry name" value="GH13_cat_dom"/>
</dbReference>
<keyword evidence="2" id="KW-0326">Glycosidase</keyword>
<dbReference type="EMBL" id="JAOPJZ010000001">
    <property type="protein sequence ID" value="MCU4750398.1"/>
    <property type="molecule type" value="Genomic_DNA"/>
</dbReference>
<comment type="caution">
    <text evidence="4">The sequence shown here is derived from an EMBL/GenBank/DDBJ whole genome shotgun (WGS) entry which is preliminary data.</text>
</comment>
<keyword evidence="1 4" id="KW-0378">Hydrolase</keyword>
<gene>
    <name evidence="4" type="ORF">OB919_00135</name>
</gene>
<protein>
    <submittedName>
        <fullName evidence="4">Glycoside hydrolase family 13 protein</fullName>
    </submittedName>
</protein>
<evidence type="ECO:0000313" key="4">
    <source>
        <dbReference type="EMBL" id="MCU4750398.1"/>
    </source>
</evidence>
<dbReference type="InterPro" id="IPR045857">
    <property type="entry name" value="O16G_dom_2"/>
</dbReference>
<dbReference type="GO" id="GO:0004553">
    <property type="term" value="F:hydrolase activity, hydrolyzing O-glycosyl compounds"/>
    <property type="evidence" value="ECO:0007669"/>
    <property type="project" value="InterPro"/>
</dbReference>
<dbReference type="Proteomes" id="UP001321047">
    <property type="component" value="Unassembled WGS sequence"/>
</dbReference>
<dbReference type="SMART" id="SM00642">
    <property type="entry name" value="Aamy"/>
    <property type="match status" value="1"/>
</dbReference>
<feature type="domain" description="Glycosyl hydrolase family 13 catalytic" evidence="3">
    <location>
        <begin position="144"/>
        <end position="501"/>
    </location>
</feature>
<name>A0AAP2Z5B5_9EURY</name>
<dbReference type="CDD" id="cd11338">
    <property type="entry name" value="AmyAc_CMD"/>
    <property type="match status" value="1"/>
</dbReference>
<accession>A0AAP2Z5B5</accession>
<organism evidence="4 5">
    <name type="scientific">Natronosalvus hydrolyticus</name>
    <dbReference type="NCBI Taxonomy" id="2979988"/>
    <lineage>
        <taxon>Archaea</taxon>
        <taxon>Methanobacteriati</taxon>
        <taxon>Methanobacteriota</taxon>
        <taxon>Stenosarchaea group</taxon>
        <taxon>Halobacteria</taxon>
        <taxon>Halobacteriales</taxon>
        <taxon>Natrialbaceae</taxon>
        <taxon>Natronosalvus</taxon>
    </lineage>
</organism>
<dbReference type="Pfam" id="PF00128">
    <property type="entry name" value="Alpha-amylase"/>
    <property type="match status" value="1"/>
</dbReference>
<dbReference type="Pfam" id="PF02903">
    <property type="entry name" value="Alpha-amylase_N"/>
    <property type="match status" value="1"/>
</dbReference>
<sequence length="592" mass="68731">MPISRAAVHHRPKSNYAYAYDESTVHVRLRTERGDLEDVTLLYGDKYDWPDSAKRVSMERLGHDETFDYWQATAIPPYRRLCYVFELEAEDESLWFTEWGFEPVTGSVPEREENGTLHFFEYPFVNPADINDPPEWANDAVFYQIFPERFANGNPDLDPEDVEDWGDQPKRNNFFGGDIQGIIDNLEYIDDLGVTALYLTPVFESTSNHKYNTTDYHTIDPHFGDEETLKALVDAAHERDIRVMLDAVFNHCGRQFEPFQDVLEHGEDSEYADWFHIREFPIEFEPKPSYDAFAFEPYMPKLNTENPEVKSYLLEVATHWIEVADIDGWRLDVANEVDHQFWREMRQAVKAIKPEAYILGEIWHDSSAWLRGDQFDSVMNYPFSYTAYDFLATDDIDASTFAEKNTQFQVRYPEQVNEVLFNLLSSHDTPRMLHRCDGDEQRLRLAFFLQLTSPGTPCIYYGDEIGMTGGHDPDCRRTMIWDETKQNRDLRAFVSQLIQLRHDHRALRRGRCRFVQEECTADLLVYRRLFELDNGNTRTLTVAINRGEQPSSLTLEADADRLFTVGDGAERSDADGTWVLAGSAGAVWQHAE</sequence>
<dbReference type="Gene3D" id="3.90.400.10">
    <property type="entry name" value="Oligo-1,6-glucosidase, Domain 2"/>
    <property type="match status" value="1"/>
</dbReference>
<dbReference type="PANTHER" id="PTHR10357">
    <property type="entry name" value="ALPHA-AMYLASE FAMILY MEMBER"/>
    <property type="match status" value="1"/>
</dbReference>
<dbReference type="AlphaFoldDB" id="A0AAP2Z5B5"/>
<dbReference type="InterPro" id="IPR013783">
    <property type="entry name" value="Ig-like_fold"/>
</dbReference>
<dbReference type="SUPFAM" id="SSF81296">
    <property type="entry name" value="E set domains"/>
    <property type="match status" value="1"/>
</dbReference>
<evidence type="ECO:0000256" key="1">
    <source>
        <dbReference type="ARBA" id="ARBA00022801"/>
    </source>
</evidence>
<dbReference type="InterPro" id="IPR004185">
    <property type="entry name" value="Glyco_hydro_13_lg-like_dom"/>
</dbReference>
<proteinExistence type="predicted"/>
<dbReference type="SUPFAM" id="SSF51445">
    <property type="entry name" value="(Trans)glycosidases"/>
    <property type="match status" value="1"/>
</dbReference>
<dbReference type="GO" id="GO:0005975">
    <property type="term" value="P:carbohydrate metabolic process"/>
    <property type="evidence" value="ECO:0007669"/>
    <property type="project" value="InterPro"/>
</dbReference>
<dbReference type="PANTHER" id="PTHR10357:SF210">
    <property type="entry name" value="MALTODEXTRIN GLUCOSIDASE"/>
    <property type="match status" value="1"/>
</dbReference>
<dbReference type="CDD" id="cd02857">
    <property type="entry name" value="E_set_CDase_PDE_N"/>
    <property type="match status" value="1"/>
</dbReference>
<keyword evidence="5" id="KW-1185">Reference proteome</keyword>
<evidence type="ECO:0000259" key="3">
    <source>
        <dbReference type="SMART" id="SM00642"/>
    </source>
</evidence>
<evidence type="ECO:0000256" key="2">
    <source>
        <dbReference type="ARBA" id="ARBA00023295"/>
    </source>
</evidence>